<evidence type="ECO:0008006" key="3">
    <source>
        <dbReference type="Google" id="ProtNLM"/>
    </source>
</evidence>
<protein>
    <recommendedName>
        <fullName evidence="3">DUF4270 domain-containing protein</fullName>
    </recommendedName>
</protein>
<dbReference type="AlphaFoldDB" id="A0A1I5FUY8"/>
<reference evidence="2" key="1">
    <citation type="submission" date="2016-10" db="EMBL/GenBank/DDBJ databases">
        <authorList>
            <person name="Varghese N."/>
            <person name="Submissions S."/>
        </authorList>
    </citation>
    <scope>NUCLEOTIDE SEQUENCE [LARGE SCALE GENOMIC DNA]</scope>
    <source>
        <strain evidence="2">DSM 15282</strain>
    </source>
</reference>
<organism evidence="1 2">
    <name type="scientific">Algoriphagus ornithinivorans</name>
    <dbReference type="NCBI Taxonomy" id="226506"/>
    <lineage>
        <taxon>Bacteria</taxon>
        <taxon>Pseudomonadati</taxon>
        <taxon>Bacteroidota</taxon>
        <taxon>Cytophagia</taxon>
        <taxon>Cytophagales</taxon>
        <taxon>Cyclobacteriaceae</taxon>
        <taxon>Algoriphagus</taxon>
    </lineage>
</organism>
<sequence length="442" mass="49240">MGLLFTILISSCSDPASVGLELAPGNNQVGVFFAEFDLPAEVVLLDSFETTTNAARRGILAVGHEQDDFFGVTQATSYSRLSFSSSQKRPEADAILDSVFFTLRVISVNGTDLDQPKSYSVHKLNEQILDTVYFNTDKIPFQESALASSEITFNETKDTTVRLQVDQQFASEVFELYKGSREFSNIFNFRQYLPGIAIKAKEGDNTTIGLQQGENTGFIFYYHNLADTVASSFRITTSTSRGFVNVESDRSGTPTASVQEYRTAYDVGNKVGAKANLGMVIKINTHPIDEFLDSISGIVFNEVSFEMGEIESFPETQNPLFSGYLYLTDDTNNFIRRSIDRNPITVQSTNQPQVETDENGNQIPMVRAPAQVLFNQTSKTYSADITSHINALFRGTLTNKDWLFYGGIVSVGSEDDNFKKSLRQMVVRKDRIKVKAIYSKIK</sequence>
<dbReference type="InterPro" id="IPR025366">
    <property type="entry name" value="DUF4270"/>
</dbReference>
<dbReference type="Proteomes" id="UP000199564">
    <property type="component" value="Unassembled WGS sequence"/>
</dbReference>
<dbReference type="Pfam" id="PF14092">
    <property type="entry name" value="DUF4270"/>
    <property type="match status" value="1"/>
</dbReference>
<evidence type="ECO:0000313" key="1">
    <source>
        <dbReference type="EMBL" id="SFO27416.1"/>
    </source>
</evidence>
<evidence type="ECO:0000313" key="2">
    <source>
        <dbReference type="Proteomes" id="UP000199564"/>
    </source>
</evidence>
<keyword evidence="2" id="KW-1185">Reference proteome</keyword>
<dbReference type="EMBL" id="FOVW01000005">
    <property type="protein sequence ID" value="SFO27416.1"/>
    <property type="molecule type" value="Genomic_DNA"/>
</dbReference>
<accession>A0A1I5FUY8</accession>
<proteinExistence type="predicted"/>
<name>A0A1I5FUY8_9BACT</name>
<dbReference type="STRING" id="226506.SAMN04488519_10561"/>
<gene>
    <name evidence="1" type="ORF">SAMN04488519_10561</name>
</gene>